<reference evidence="1" key="1">
    <citation type="journal article" date="2019" name="Environ. Microbiol.">
        <title>Fungal ecological strategies reflected in gene transcription - a case study of two litter decomposers.</title>
        <authorList>
            <person name="Barbi F."/>
            <person name="Kohler A."/>
            <person name="Barry K."/>
            <person name="Baskaran P."/>
            <person name="Daum C."/>
            <person name="Fauchery L."/>
            <person name="Ihrmark K."/>
            <person name="Kuo A."/>
            <person name="LaButti K."/>
            <person name="Lipzen A."/>
            <person name="Morin E."/>
            <person name="Grigoriev I.V."/>
            <person name="Henrissat B."/>
            <person name="Lindahl B."/>
            <person name="Martin F."/>
        </authorList>
    </citation>
    <scope>NUCLEOTIDE SEQUENCE</scope>
    <source>
        <strain evidence="1">JB14</strain>
    </source>
</reference>
<dbReference type="AlphaFoldDB" id="A0A6A4I4Y3"/>
<evidence type="ECO:0000313" key="2">
    <source>
        <dbReference type="Proteomes" id="UP000799118"/>
    </source>
</evidence>
<protein>
    <submittedName>
        <fullName evidence="1">Uncharacterized protein</fullName>
    </submittedName>
</protein>
<dbReference type="Proteomes" id="UP000799118">
    <property type="component" value="Unassembled WGS sequence"/>
</dbReference>
<sequence>MSAHILVSNTVLWDKVPFVTLREDDLCRTFEGVLLQSGDVCKAENWVIWNRGLDLIPTVGLVAEILQVSQSDEEKQGLASILTIQRAIAGEQHSYYGMKQLELVDEFHSDVLCVVNIQHNCYDSKCPVTRSATVMKEREISQEKELQVEHCETQSFLLNTAQMRSSAYMDSFRRPIPQLDRDHIIHEAVRLEVERNK</sequence>
<name>A0A6A4I4Y3_9AGAR</name>
<proteinExistence type="predicted"/>
<organism evidence="1 2">
    <name type="scientific">Gymnopus androsaceus JB14</name>
    <dbReference type="NCBI Taxonomy" id="1447944"/>
    <lineage>
        <taxon>Eukaryota</taxon>
        <taxon>Fungi</taxon>
        <taxon>Dikarya</taxon>
        <taxon>Basidiomycota</taxon>
        <taxon>Agaricomycotina</taxon>
        <taxon>Agaricomycetes</taxon>
        <taxon>Agaricomycetidae</taxon>
        <taxon>Agaricales</taxon>
        <taxon>Marasmiineae</taxon>
        <taxon>Omphalotaceae</taxon>
        <taxon>Gymnopus</taxon>
    </lineage>
</organism>
<gene>
    <name evidence="1" type="ORF">BT96DRAFT_814284</name>
</gene>
<feature type="non-terminal residue" evidence="1">
    <location>
        <position position="197"/>
    </location>
</feature>
<dbReference type="OrthoDB" id="3264327at2759"/>
<keyword evidence="2" id="KW-1185">Reference proteome</keyword>
<dbReference type="EMBL" id="ML769421">
    <property type="protein sequence ID" value="KAE9403864.1"/>
    <property type="molecule type" value="Genomic_DNA"/>
</dbReference>
<accession>A0A6A4I4Y3</accession>
<evidence type="ECO:0000313" key="1">
    <source>
        <dbReference type="EMBL" id="KAE9403864.1"/>
    </source>
</evidence>